<feature type="binding site" evidence="1">
    <location>
        <position position="102"/>
    </location>
    <ligand>
        <name>a divalent metal cation</name>
        <dbReference type="ChEBI" id="CHEBI:60240"/>
        <label>1</label>
    </ligand>
</feature>
<feature type="binding site" evidence="1">
    <location>
        <position position="16"/>
    </location>
    <ligand>
        <name>a divalent metal cation</name>
        <dbReference type="ChEBI" id="CHEBI:60240"/>
        <label>1</label>
    </ligand>
</feature>
<dbReference type="Pfam" id="PF01026">
    <property type="entry name" value="TatD_DNase"/>
    <property type="match status" value="1"/>
</dbReference>
<dbReference type="EMBL" id="JANAVB010019199">
    <property type="protein sequence ID" value="KAJ6828561.1"/>
    <property type="molecule type" value="Genomic_DNA"/>
</dbReference>
<comment type="caution">
    <text evidence="2">The sequence shown here is derived from an EMBL/GenBank/DDBJ whole genome shotgun (WGS) entry which is preliminary data.</text>
</comment>
<dbReference type="InterPro" id="IPR001130">
    <property type="entry name" value="TatD-like"/>
</dbReference>
<dbReference type="Gene3D" id="3.20.20.140">
    <property type="entry name" value="Metal-dependent hydrolases"/>
    <property type="match status" value="1"/>
</dbReference>
<organism evidence="2 3">
    <name type="scientific">Iris pallida</name>
    <name type="common">Sweet iris</name>
    <dbReference type="NCBI Taxonomy" id="29817"/>
    <lineage>
        <taxon>Eukaryota</taxon>
        <taxon>Viridiplantae</taxon>
        <taxon>Streptophyta</taxon>
        <taxon>Embryophyta</taxon>
        <taxon>Tracheophyta</taxon>
        <taxon>Spermatophyta</taxon>
        <taxon>Magnoliopsida</taxon>
        <taxon>Liliopsida</taxon>
        <taxon>Asparagales</taxon>
        <taxon>Iridaceae</taxon>
        <taxon>Iridoideae</taxon>
        <taxon>Irideae</taxon>
        <taxon>Iris</taxon>
    </lineage>
</organism>
<proteinExistence type="predicted"/>
<evidence type="ECO:0000313" key="3">
    <source>
        <dbReference type="Proteomes" id="UP001140949"/>
    </source>
</evidence>
<keyword evidence="3" id="KW-1185">Reference proteome</keyword>
<dbReference type="InterPro" id="IPR032466">
    <property type="entry name" value="Metal_Hydrolase"/>
</dbReference>
<dbReference type="Proteomes" id="UP001140949">
    <property type="component" value="Unassembled WGS sequence"/>
</dbReference>
<dbReference type="GO" id="GO:0016788">
    <property type="term" value="F:hydrolase activity, acting on ester bonds"/>
    <property type="evidence" value="ECO:0007669"/>
    <property type="project" value="InterPro"/>
</dbReference>
<keyword evidence="1" id="KW-0479">Metal-binding</keyword>
<evidence type="ECO:0000256" key="1">
    <source>
        <dbReference type="PIRSR" id="PIRSR005902-1"/>
    </source>
</evidence>
<feature type="binding site" evidence="1">
    <location>
        <position position="140"/>
    </location>
    <ligand>
        <name>a divalent metal cation</name>
        <dbReference type="ChEBI" id="CHEBI:60240"/>
        <label>2</label>
    </ligand>
</feature>
<dbReference type="AlphaFoldDB" id="A0AAX6GK18"/>
<evidence type="ECO:0000313" key="2">
    <source>
        <dbReference type="EMBL" id="KAJ6828561.1"/>
    </source>
</evidence>
<gene>
    <name evidence="2" type="ORF">M6B38_362405</name>
</gene>
<reference evidence="2" key="1">
    <citation type="journal article" date="2023" name="GigaByte">
        <title>Genome assembly of the bearded iris, Iris pallida Lam.</title>
        <authorList>
            <person name="Bruccoleri R.E."/>
            <person name="Oakeley E.J."/>
            <person name="Faust A.M.E."/>
            <person name="Altorfer M."/>
            <person name="Dessus-Babus S."/>
            <person name="Burckhardt D."/>
            <person name="Oertli M."/>
            <person name="Naumann U."/>
            <person name="Petersen F."/>
            <person name="Wong J."/>
        </authorList>
    </citation>
    <scope>NUCLEOTIDE SEQUENCE</scope>
    <source>
        <strain evidence="2">GSM-AAB239-AS_SAM_17_03QT</strain>
    </source>
</reference>
<dbReference type="CDD" id="cd01310">
    <property type="entry name" value="TatD_DNAse"/>
    <property type="match status" value="1"/>
</dbReference>
<dbReference type="PANTHER" id="PTHR47176:SF1">
    <property type="entry name" value="OS04G0577500 PROTEIN"/>
    <property type="match status" value="1"/>
</dbReference>
<dbReference type="PIRSF" id="PIRSF005902">
    <property type="entry name" value="DNase_TatD"/>
    <property type="match status" value="1"/>
</dbReference>
<feature type="binding site" evidence="1">
    <location>
        <position position="18"/>
    </location>
    <ligand>
        <name>a divalent metal cation</name>
        <dbReference type="ChEBI" id="CHEBI:60240"/>
        <label>1</label>
    </ligand>
</feature>
<dbReference type="PANTHER" id="PTHR47176">
    <property type="entry name" value="OSJNBA0020J04.13 PROTEIN"/>
    <property type="match status" value="1"/>
</dbReference>
<name>A0AAX6GK18_IRIPA</name>
<reference evidence="2" key="2">
    <citation type="submission" date="2023-04" db="EMBL/GenBank/DDBJ databases">
        <authorList>
            <person name="Bruccoleri R.E."/>
            <person name="Oakeley E.J."/>
            <person name="Faust A.-M."/>
            <person name="Dessus-Babus S."/>
            <person name="Altorfer M."/>
            <person name="Burckhardt D."/>
            <person name="Oertli M."/>
            <person name="Naumann U."/>
            <person name="Petersen F."/>
            <person name="Wong J."/>
        </authorList>
    </citation>
    <scope>NUCLEOTIDE SEQUENCE</scope>
    <source>
        <strain evidence="2">GSM-AAB239-AS_SAM_17_03QT</strain>
        <tissue evidence="2">Leaf</tissue>
    </source>
</reference>
<accession>A0AAX6GK18</accession>
<feature type="binding site" evidence="1">
    <location>
        <position position="165"/>
    </location>
    <ligand>
        <name>a divalent metal cation</name>
        <dbReference type="ChEBI" id="CHEBI:60240"/>
        <label>2</label>
    </ligand>
</feature>
<dbReference type="SUPFAM" id="SSF51556">
    <property type="entry name" value="Metallo-dependent hydrolases"/>
    <property type="match status" value="1"/>
</dbReference>
<dbReference type="GO" id="GO:0046872">
    <property type="term" value="F:metal ion binding"/>
    <property type="evidence" value="ECO:0007669"/>
    <property type="project" value="UniProtKB-KW"/>
</dbReference>
<sequence length="306" mass="33899">MSGCSNSRAMRLFDAHCHLQDRRIAAVCPQLIRASIDSGVLRFAVNGVSEKDWHLVKQMGEQYPCVVPNFGLHPWYVTERTANWFNMLREFLTATPTAAVGEIGLDKGSHGRNIEFSQQVEVFRQQLELAKELQRPASVHCVRAFGDLLEILQNVGPFPAGLILHSYLGSAEMVPGFAKLGAYFSFSGYLTSMKSTKAKNMLKLVPKDRILVESDAPDGLPNLTESLLVVPLDDSSPQGLQSQHGDPLCEASVSPKEELNHPANIHTVLNYVATMLQMPNEELAELTYRNATRLFSYNGLEVVEEG</sequence>
<feature type="binding site" evidence="1">
    <location>
        <position position="215"/>
    </location>
    <ligand>
        <name>a divalent metal cation</name>
        <dbReference type="ChEBI" id="CHEBI:60240"/>
        <label>1</label>
    </ligand>
</feature>
<protein>
    <submittedName>
        <fullName evidence="2">Deoxyribonuclease ycfH isoform X2</fullName>
    </submittedName>
</protein>